<sequence>MIPSLPLAFWVCFLATIPPVVHAATFSPNCTLPTSSTTFVASPNARGTLSILWNCLSIILLCTWNIQHLSIPACRPYYDKYGKNHSWVRRTWWAIIDMRTGLSWMALTVLVPEYVMGRALSERLAAVSSLQSLRSRFGDEMEMVHAYIMNMGGYYLDCSEVGFPGMDISKVNPSQTSGLGTTAVDYSGVYFSGDHDSKLSAKADSPDSVAPTTTKTFEQPVQPSAPIPRSNERADKISEEHSSSSFKVGTYPQEKSASKSQSSTRKEHPQQPQDERSSRPAASTDPSPAMSLGFSHFQTLNLAHFRHKRWALTALQILRAKSFKLFDTLPEVPPRQLESLNKSDSLVKLLAIIQMTWLMVELIVRYKQNIISSQLEVVTLAFSACSVVTYAILWDRPRGVTTRYRIKATKAANMDEILWLATFGPGYLWTWNRLESKPDEELDLLPIPNDASHAVDVRNLVGDFENTVFARRLVEWLRHHHPAVVSVIAGSVLGGTLFGGLHCLAWDFSFPSHAEVIL</sequence>
<protein>
    <submittedName>
        <fullName evidence="3">Uncharacterized protein</fullName>
    </submittedName>
</protein>
<evidence type="ECO:0000313" key="4">
    <source>
        <dbReference type="Proteomes" id="UP000184330"/>
    </source>
</evidence>
<name>A0A1L7XXX5_9HELO</name>
<keyword evidence="4" id="KW-1185">Reference proteome</keyword>
<evidence type="ECO:0000256" key="2">
    <source>
        <dbReference type="SAM" id="SignalP"/>
    </source>
</evidence>
<organism evidence="3 4">
    <name type="scientific">Phialocephala subalpina</name>
    <dbReference type="NCBI Taxonomy" id="576137"/>
    <lineage>
        <taxon>Eukaryota</taxon>
        <taxon>Fungi</taxon>
        <taxon>Dikarya</taxon>
        <taxon>Ascomycota</taxon>
        <taxon>Pezizomycotina</taxon>
        <taxon>Leotiomycetes</taxon>
        <taxon>Helotiales</taxon>
        <taxon>Mollisiaceae</taxon>
        <taxon>Phialocephala</taxon>
        <taxon>Phialocephala fortinii species complex</taxon>
    </lineage>
</organism>
<dbReference type="EMBL" id="FJOG01000084">
    <property type="protein sequence ID" value="CZR69923.1"/>
    <property type="molecule type" value="Genomic_DNA"/>
</dbReference>
<evidence type="ECO:0000256" key="1">
    <source>
        <dbReference type="SAM" id="MobiDB-lite"/>
    </source>
</evidence>
<dbReference type="AlphaFoldDB" id="A0A1L7XXX5"/>
<accession>A0A1L7XXX5</accession>
<dbReference type="Proteomes" id="UP000184330">
    <property type="component" value="Unassembled WGS sequence"/>
</dbReference>
<feature type="signal peptide" evidence="2">
    <location>
        <begin position="1"/>
        <end position="23"/>
    </location>
</feature>
<feature type="region of interest" description="Disordered" evidence="1">
    <location>
        <begin position="198"/>
        <end position="288"/>
    </location>
</feature>
<feature type="compositionally biased region" description="Polar residues" evidence="1">
    <location>
        <begin position="210"/>
        <end position="222"/>
    </location>
</feature>
<dbReference type="PANTHER" id="PTHR35043">
    <property type="entry name" value="TRANSCRIPTION FACTOR DOMAIN-CONTAINING PROTEIN"/>
    <property type="match status" value="1"/>
</dbReference>
<proteinExistence type="predicted"/>
<keyword evidence="2" id="KW-0732">Signal</keyword>
<dbReference type="OrthoDB" id="3061561at2759"/>
<evidence type="ECO:0000313" key="3">
    <source>
        <dbReference type="EMBL" id="CZR69923.1"/>
    </source>
</evidence>
<dbReference type="PANTHER" id="PTHR35043:SF7">
    <property type="entry name" value="TRANSCRIPTION FACTOR DOMAIN-CONTAINING PROTEIN"/>
    <property type="match status" value="1"/>
</dbReference>
<gene>
    <name evidence="3" type="ORF">PAC_19824</name>
</gene>
<feature type="compositionally biased region" description="Basic and acidic residues" evidence="1">
    <location>
        <begin position="230"/>
        <end position="242"/>
    </location>
</feature>
<feature type="compositionally biased region" description="Basic and acidic residues" evidence="1">
    <location>
        <begin position="264"/>
        <end position="278"/>
    </location>
</feature>
<feature type="chain" id="PRO_5013063865" evidence="2">
    <location>
        <begin position="24"/>
        <end position="518"/>
    </location>
</feature>
<reference evidence="3 4" key="1">
    <citation type="submission" date="2016-03" db="EMBL/GenBank/DDBJ databases">
        <authorList>
            <person name="Ploux O."/>
        </authorList>
    </citation>
    <scope>NUCLEOTIDE SEQUENCE [LARGE SCALE GENOMIC DNA]</scope>
    <source>
        <strain evidence="3 4">UAMH 11012</strain>
    </source>
</reference>
<feature type="compositionally biased region" description="Polar residues" evidence="1">
    <location>
        <begin position="243"/>
        <end position="263"/>
    </location>
</feature>